<feature type="region of interest" description="Disordered" evidence="5">
    <location>
        <begin position="43"/>
        <end position="105"/>
    </location>
</feature>
<name>A0A1E3P9X0_WICAA</name>
<dbReference type="EMBL" id="KV454208">
    <property type="protein sequence ID" value="ODQ62191.1"/>
    <property type="molecule type" value="Genomic_DNA"/>
</dbReference>
<dbReference type="InterPro" id="IPR036910">
    <property type="entry name" value="HMG_box_dom_sf"/>
</dbReference>
<dbReference type="FunFam" id="1.10.30.10:FF:000041">
    <property type="entry name" value="HMG box family protein"/>
    <property type="match status" value="1"/>
</dbReference>
<evidence type="ECO:0000259" key="6">
    <source>
        <dbReference type="PROSITE" id="PS50118"/>
    </source>
</evidence>
<proteinExistence type="predicted"/>
<dbReference type="GO" id="GO:0030154">
    <property type="term" value="P:cell differentiation"/>
    <property type="evidence" value="ECO:0007669"/>
    <property type="project" value="TreeGrafter"/>
</dbReference>
<feature type="compositionally biased region" description="Basic and acidic residues" evidence="5">
    <location>
        <begin position="332"/>
        <end position="348"/>
    </location>
</feature>
<dbReference type="PANTHER" id="PTHR10270">
    <property type="entry name" value="SOX TRANSCRIPTION FACTOR"/>
    <property type="match status" value="1"/>
</dbReference>
<organism evidence="7 8">
    <name type="scientific">Wickerhamomyces anomalus (strain ATCC 58044 / CBS 1984 / NCYC 433 / NRRL Y-366-8)</name>
    <name type="common">Yeast</name>
    <name type="synonym">Hansenula anomala</name>
    <dbReference type="NCBI Taxonomy" id="683960"/>
    <lineage>
        <taxon>Eukaryota</taxon>
        <taxon>Fungi</taxon>
        <taxon>Dikarya</taxon>
        <taxon>Ascomycota</taxon>
        <taxon>Saccharomycotina</taxon>
        <taxon>Saccharomycetes</taxon>
        <taxon>Phaffomycetales</taxon>
        <taxon>Wickerhamomycetaceae</taxon>
        <taxon>Wickerhamomyces</taxon>
    </lineage>
</organism>
<keyword evidence="8" id="KW-1185">Reference proteome</keyword>
<keyword evidence="3" id="KW-0804">Transcription</keyword>
<dbReference type="GO" id="GO:0005634">
    <property type="term" value="C:nucleus"/>
    <property type="evidence" value="ECO:0007669"/>
    <property type="project" value="UniProtKB-UniRule"/>
</dbReference>
<feature type="domain" description="HMG box" evidence="6">
    <location>
        <begin position="120"/>
        <end position="189"/>
    </location>
</feature>
<keyword evidence="2 4" id="KW-0238">DNA-binding</keyword>
<dbReference type="GO" id="GO:0001228">
    <property type="term" value="F:DNA-binding transcription activator activity, RNA polymerase II-specific"/>
    <property type="evidence" value="ECO:0007669"/>
    <property type="project" value="TreeGrafter"/>
</dbReference>
<feature type="region of interest" description="Disordered" evidence="5">
    <location>
        <begin position="201"/>
        <end position="243"/>
    </location>
</feature>
<feature type="compositionally biased region" description="Low complexity" evidence="5">
    <location>
        <begin position="209"/>
        <end position="229"/>
    </location>
</feature>
<evidence type="ECO:0000256" key="4">
    <source>
        <dbReference type="PROSITE-ProRule" id="PRU00267"/>
    </source>
</evidence>
<dbReference type="InterPro" id="IPR009071">
    <property type="entry name" value="HMG_box_dom"/>
</dbReference>
<dbReference type="Gene3D" id="1.10.30.10">
    <property type="entry name" value="High mobility group box domain"/>
    <property type="match status" value="1"/>
</dbReference>
<keyword evidence="1" id="KW-0805">Transcription regulation</keyword>
<reference evidence="7 8" key="1">
    <citation type="journal article" date="2016" name="Proc. Natl. Acad. Sci. U.S.A.">
        <title>Comparative genomics of biotechnologically important yeasts.</title>
        <authorList>
            <person name="Riley R."/>
            <person name="Haridas S."/>
            <person name="Wolfe K.H."/>
            <person name="Lopes M.R."/>
            <person name="Hittinger C.T."/>
            <person name="Goeker M."/>
            <person name="Salamov A.A."/>
            <person name="Wisecaver J.H."/>
            <person name="Long T.M."/>
            <person name="Calvey C.H."/>
            <person name="Aerts A.L."/>
            <person name="Barry K.W."/>
            <person name="Choi C."/>
            <person name="Clum A."/>
            <person name="Coughlan A.Y."/>
            <person name="Deshpande S."/>
            <person name="Douglass A.P."/>
            <person name="Hanson S.J."/>
            <person name="Klenk H.-P."/>
            <person name="LaButti K.M."/>
            <person name="Lapidus A."/>
            <person name="Lindquist E.A."/>
            <person name="Lipzen A.M."/>
            <person name="Meier-Kolthoff J.P."/>
            <person name="Ohm R.A."/>
            <person name="Otillar R.P."/>
            <person name="Pangilinan J.L."/>
            <person name="Peng Y."/>
            <person name="Rokas A."/>
            <person name="Rosa C.A."/>
            <person name="Scheuner C."/>
            <person name="Sibirny A.A."/>
            <person name="Slot J.C."/>
            <person name="Stielow J.B."/>
            <person name="Sun H."/>
            <person name="Kurtzman C.P."/>
            <person name="Blackwell M."/>
            <person name="Grigoriev I.V."/>
            <person name="Jeffries T.W."/>
        </authorList>
    </citation>
    <scope>NUCLEOTIDE SEQUENCE [LARGE SCALE GENOMIC DNA]</scope>
    <source>
        <strain evidence="8">ATCC 58044 / CBS 1984 / NCYC 433 / NRRL Y-366-8</strain>
    </source>
</reference>
<protein>
    <recommendedName>
        <fullName evidence="6">HMG box domain-containing protein</fullName>
    </recommendedName>
</protein>
<evidence type="ECO:0000313" key="8">
    <source>
        <dbReference type="Proteomes" id="UP000094112"/>
    </source>
</evidence>
<gene>
    <name evidence="7" type="ORF">WICANDRAFT_66485</name>
</gene>
<dbReference type="OrthoDB" id="6247875at2759"/>
<evidence type="ECO:0000256" key="3">
    <source>
        <dbReference type="ARBA" id="ARBA00023163"/>
    </source>
</evidence>
<feature type="region of interest" description="Disordered" evidence="5">
    <location>
        <begin position="332"/>
        <end position="356"/>
    </location>
</feature>
<dbReference type="SMART" id="SM00398">
    <property type="entry name" value="HMG"/>
    <property type="match status" value="1"/>
</dbReference>
<keyword evidence="4" id="KW-0539">Nucleus</keyword>
<dbReference type="Proteomes" id="UP000094112">
    <property type="component" value="Unassembled WGS sequence"/>
</dbReference>
<feature type="compositionally biased region" description="Polar residues" evidence="5">
    <location>
        <begin position="85"/>
        <end position="94"/>
    </location>
</feature>
<evidence type="ECO:0000313" key="7">
    <source>
        <dbReference type="EMBL" id="ODQ62191.1"/>
    </source>
</evidence>
<dbReference type="SUPFAM" id="SSF47095">
    <property type="entry name" value="HMG-box"/>
    <property type="match status" value="1"/>
</dbReference>
<dbReference type="GeneID" id="30201291"/>
<accession>A0A1E3P9X0</accession>
<dbReference type="PANTHER" id="PTHR10270:SF161">
    <property type="entry name" value="SEX-DETERMINING REGION Y PROTEIN"/>
    <property type="match status" value="1"/>
</dbReference>
<dbReference type="Pfam" id="PF00505">
    <property type="entry name" value="HMG_box"/>
    <property type="match status" value="1"/>
</dbReference>
<sequence>MSNNDFTSYLECFATVIPMINNNINQEVPKHSLPPLSQIITSMPSYQPYPTPQQQQLPTHQLHQSGVASFHQPEPVKREDFSPTIVPQQHQQPRTAGPASPKYSSKVVDKCTCRNEGNHIPRPRNAFILFRQQHHQSVLDEGNVIRTNPDVSRELGKRWRDLSPDEKDYWNKLAEEEKKRHAEKYPGYRYIPRRFGKKGSCPFCKNKQQKQQQTEQQQSTPPTSTSTTPDDVSKASSSSEEHAIAQSFLSLRNQQPHPNYNPVYYQPHPLNNQPQPVQFVPNTFQSPVFYQPQHQPQIPIQAPIQPLQPGNTNNSNYTINRLPELKKVNVGVKKEQSEELESPSDKSKISFANILN</sequence>
<feature type="compositionally biased region" description="Low complexity" evidence="5">
    <location>
        <begin position="44"/>
        <end position="65"/>
    </location>
</feature>
<dbReference type="GO" id="GO:0000978">
    <property type="term" value="F:RNA polymerase II cis-regulatory region sequence-specific DNA binding"/>
    <property type="evidence" value="ECO:0007669"/>
    <property type="project" value="TreeGrafter"/>
</dbReference>
<dbReference type="InterPro" id="IPR050140">
    <property type="entry name" value="SRY-related_HMG-box_TF-like"/>
</dbReference>
<dbReference type="GO" id="GO:0000122">
    <property type="term" value="P:negative regulation of transcription by RNA polymerase II"/>
    <property type="evidence" value="ECO:0007669"/>
    <property type="project" value="UniProtKB-ARBA"/>
</dbReference>
<evidence type="ECO:0000256" key="1">
    <source>
        <dbReference type="ARBA" id="ARBA00023015"/>
    </source>
</evidence>
<evidence type="ECO:0000256" key="5">
    <source>
        <dbReference type="SAM" id="MobiDB-lite"/>
    </source>
</evidence>
<feature type="DNA-binding region" description="HMG box" evidence="4">
    <location>
        <begin position="120"/>
        <end position="189"/>
    </location>
</feature>
<dbReference type="RefSeq" id="XP_019041398.1">
    <property type="nucleotide sequence ID" value="XM_019184045.1"/>
</dbReference>
<dbReference type="STRING" id="683960.A0A1E3P9X0"/>
<dbReference type="AlphaFoldDB" id="A0A1E3P9X0"/>
<dbReference type="PROSITE" id="PS50118">
    <property type="entry name" value="HMG_BOX_2"/>
    <property type="match status" value="1"/>
</dbReference>
<dbReference type="CDD" id="cd01389">
    <property type="entry name" value="HMG-box_ROX1-like"/>
    <property type="match status" value="1"/>
</dbReference>
<evidence type="ECO:0000256" key="2">
    <source>
        <dbReference type="ARBA" id="ARBA00023125"/>
    </source>
</evidence>